<dbReference type="InterPro" id="IPR003439">
    <property type="entry name" value="ABC_transporter-like_ATP-bd"/>
</dbReference>
<dbReference type="GO" id="GO:0016887">
    <property type="term" value="F:ATP hydrolysis activity"/>
    <property type="evidence" value="ECO:0007669"/>
    <property type="project" value="InterPro"/>
</dbReference>
<dbReference type="GO" id="GO:0015421">
    <property type="term" value="F:ABC-type oligopeptide transporter activity"/>
    <property type="evidence" value="ECO:0007669"/>
    <property type="project" value="TreeGrafter"/>
</dbReference>
<dbReference type="Gene3D" id="1.20.1560.10">
    <property type="entry name" value="ABC transporter type 1, transmembrane domain"/>
    <property type="match status" value="1"/>
</dbReference>
<feature type="domain" description="ABC transporter" evidence="8">
    <location>
        <begin position="325"/>
        <end position="540"/>
    </location>
</feature>
<dbReference type="PANTHER" id="PTHR43394:SF1">
    <property type="entry name" value="ATP-BINDING CASSETTE SUB-FAMILY B MEMBER 10, MITOCHONDRIAL"/>
    <property type="match status" value="1"/>
</dbReference>
<dbReference type="Gene3D" id="3.40.50.300">
    <property type="entry name" value="P-loop containing nucleotide triphosphate hydrolases"/>
    <property type="match status" value="1"/>
</dbReference>
<evidence type="ECO:0000256" key="4">
    <source>
        <dbReference type="ARBA" id="ARBA00022840"/>
    </source>
</evidence>
<name>A0A239FSF9_EKHLU</name>
<evidence type="ECO:0000256" key="3">
    <source>
        <dbReference type="ARBA" id="ARBA00022741"/>
    </source>
</evidence>
<keyword evidence="5 7" id="KW-1133">Transmembrane helix</keyword>
<feature type="transmembrane region" description="Helical" evidence="7">
    <location>
        <begin position="48"/>
        <end position="67"/>
    </location>
</feature>
<protein>
    <submittedName>
        <fullName evidence="10">Putative ATP-binding cassette transporter</fullName>
    </submittedName>
</protein>
<dbReference type="GO" id="GO:1904680">
    <property type="term" value="F:peptide transmembrane transporter activity"/>
    <property type="evidence" value="ECO:0007669"/>
    <property type="project" value="InterPro"/>
</dbReference>
<dbReference type="GO" id="GO:0005524">
    <property type="term" value="F:ATP binding"/>
    <property type="evidence" value="ECO:0007669"/>
    <property type="project" value="UniProtKB-KW"/>
</dbReference>
<keyword evidence="6 7" id="KW-0472">Membrane</keyword>
<dbReference type="InterPro" id="IPR005898">
    <property type="entry name" value="Cyc_pep_transpt_SyrD/YojI"/>
</dbReference>
<dbReference type="SMART" id="SM00382">
    <property type="entry name" value="AAA"/>
    <property type="match status" value="1"/>
</dbReference>
<dbReference type="Proteomes" id="UP000198393">
    <property type="component" value="Unassembled WGS sequence"/>
</dbReference>
<comment type="subcellular location">
    <subcellularLocation>
        <location evidence="1">Cell membrane</location>
        <topology evidence="1">Multi-pass membrane protein</topology>
    </subcellularLocation>
</comment>
<feature type="transmembrane region" description="Helical" evidence="7">
    <location>
        <begin position="124"/>
        <end position="143"/>
    </location>
</feature>
<reference evidence="10 11" key="1">
    <citation type="submission" date="2017-06" db="EMBL/GenBank/DDBJ databases">
        <authorList>
            <person name="Kim H.J."/>
            <person name="Triplett B.A."/>
        </authorList>
    </citation>
    <scope>NUCLEOTIDE SEQUENCE [LARGE SCALE GENOMIC DNA]</scope>
    <source>
        <strain evidence="10 11">DSM 19307</strain>
    </source>
</reference>
<evidence type="ECO:0000256" key="2">
    <source>
        <dbReference type="ARBA" id="ARBA00022692"/>
    </source>
</evidence>
<evidence type="ECO:0000313" key="11">
    <source>
        <dbReference type="Proteomes" id="UP000198393"/>
    </source>
</evidence>
<dbReference type="AlphaFoldDB" id="A0A239FSF9"/>
<dbReference type="InterPro" id="IPR039421">
    <property type="entry name" value="Type_1_exporter"/>
</dbReference>
<dbReference type="SUPFAM" id="SSF52540">
    <property type="entry name" value="P-loop containing nucleoside triphosphate hydrolases"/>
    <property type="match status" value="1"/>
</dbReference>
<dbReference type="SUPFAM" id="SSF90123">
    <property type="entry name" value="ABC transporter transmembrane region"/>
    <property type="match status" value="1"/>
</dbReference>
<dbReference type="InterPro" id="IPR036640">
    <property type="entry name" value="ABC1_TM_sf"/>
</dbReference>
<evidence type="ECO:0000256" key="1">
    <source>
        <dbReference type="ARBA" id="ARBA00004651"/>
    </source>
</evidence>
<feature type="transmembrane region" description="Helical" evidence="7">
    <location>
        <begin position="149"/>
        <end position="170"/>
    </location>
</feature>
<dbReference type="Pfam" id="PF00005">
    <property type="entry name" value="ABC_tran"/>
    <property type="match status" value="1"/>
</dbReference>
<evidence type="ECO:0000259" key="9">
    <source>
        <dbReference type="PROSITE" id="PS50929"/>
    </source>
</evidence>
<evidence type="ECO:0000256" key="6">
    <source>
        <dbReference type="ARBA" id="ARBA00023136"/>
    </source>
</evidence>
<dbReference type="InterPro" id="IPR011527">
    <property type="entry name" value="ABC1_TM_dom"/>
</dbReference>
<keyword evidence="11" id="KW-1185">Reference proteome</keyword>
<dbReference type="InterPro" id="IPR003593">
    <property type="entry name" value="AAA+_ATPase"/>
</dbReference>
<evidence type="ECO:0000313" key="10">
    <source>
        <dbReference type="EMBL" id="SNS59103.1"/>
    </source>
</evidence>
<dbReference type="PANTHER" id="PTHR43394">
    <property type="entry name" value="ATP-DEPENDENT PERMEASE MDL1, MITOCHONDRIAL"/>
    <property type="match status" value="1"/>
</dbReference>
<dbReference type="EMBL" id="FZPD01000001">
    <property type="protein sequence ID" value="SNS59103.1"/>
    <property type="molecule type" value="Genomic_DNA"/>
</dbReference>
<dbReference type="GO" id="GO:0005886">
    <property type="term" value="C:plasma membrane"/>
    <property type="evidence" value="ECO:0007669"/>
    <property type="project" value="UniProtKB-SubCell"/>
</dbReference>
<sequence length="540" mass="61107">MKLLYYLLKTSKRNFVIASLSSVVTGLCSTLLIKTIHETLNNGIEDLIYFSLKVGILLIAYPAFAVLSSYKLARLTQTIIHNLRVQLSTKILNAEYSAVEKNKERLLPMLTHDISTISTAINRFPGIVTGLTTVIGLFIYMVWLSPILFGFTIVVFGLTFVIVSLMLPLLKKYTHQARMKWDEVFVELEAVVKGIKELSLNQKLKYKFLDDQLTDKSHQEKDLKVKESVVNSLLSRMTDVMLLFGIVILIFGIYTTQIVEFELLGEFLLISLFTVSPLSSATGFLGNIKAIEVALNNIEEMGLKLVGTKKHIQKLATKADEPGLIEVKGATYTYYNDTEDDQFLLGPINLKIKPNEVTFIVGGNGSGKTTLSKLLLGLYIPQDGHIEYNGEEITKDNRNGYRDQFKAIFDDSYLFDKLLVKSEDLPEDYAEKLIEAFRIDRKVSIKDGGFSTTKLSQGQTHRLRLISAIMENANIYLFDEWAANQDPSFKQIFYREIIPDLKKRGKTVIAITHDELFFDCADRVIKLRNGNLVEYAKAEK</sequence>
<feature type="transmembrane region" description="Helical" evidence="7">
    <location>
        <begin position="15"/>
        <end position="36"/>
    </location>
</feature>
<feature type="transmembrane region" description="Helical" evidence="7">
    <location>
        <begin position="233"/>
        <end position="255"/>
    </location>
</feature>
<dbReference type="PROSITE" id="PS50893">
    <property type="entry name" value="ABC_TRANSPORTER_2"/>
    <property type="match status" value="1"/>
</dbReference>
<dbReference type="PROSITE" id="PS50929">
    <property type="entry name" value="ABC_TM1F"/>
    <property type="match status" value="1"/>
</dbReference>
<keyword evidence="2 7" id="KW-0812">Transmembrane</keyword>
<keyword evidence="4 10" id="KW-0067">ATP-binding</keyword>
<dbReference type="InterPro" id="IPR027417">
    <property type="entry name" value="P-loop_NTPase"/>
</dbReference>
<evidence type="ECO:0000256" key="7">
    <source>
        <dbReference type="SAM" id="Phobius"/>
    </source>
</evidence>
<evidence type="ECO:0000259" key="8">
    <source>
        <dbReference type="PROSITE" id="PS50893"/>
    </source>
</evidence>
<feature type="domain" description="ABC transmembrane type-1" evidence="9">
    <location>
        <begin position="16"/>
        <end position="290"/>
    </location>
</feature>
<dbReference type="Pfam" id="PF00664">
    <property type="entry name" value="ABC_membrane"/>
    <property type="match status" value="1"/>
</dbReference>
<proteinExistence type="predicted"/>
<evidence type="ECO:0000256" key="5">
    <source>
        <dbReference type="ARBA" id="ARBA00022989"/>
    </source>
</evidence>
<gene>
    <name evidence="10" type="ORF">SAMN05421640_0788</name>
</gene>
<organism evidence="10 11">
    <name type="scientific">Ekhidna lutea</name>
    <dbReference type="NCBI Taxonomy" id="447679"/>
    <lineage>
        <taxon>Bacteria</taxon>
        <taxon>Pseudomonadati</taxon>
        <taxon>Bacteroidota</taxon>
        <taxon>Cytophagia</taxon>
        <taxon>Cytophagales</taxon>
        <taxon>Reichenbachiellaceae</taxon>
        <taxon>Ekhidna</taxon>
    </lineage>
</organism>
<keyword evidence="3" id="KW-0547">Nucleotide-binding</keyword>
<accession>A0A239FSF9</accession>
<dbReference type="NCBIfam" id="TIGR01194">
    <property type="entry name" value="cyc_pep_trnsptr"/>
    <property type="match status" value="1"/>
</dbReference>